<keyword evidence="6" id="KW-0235">DNA replication</keyword>
<evidence type="ECO:0000313" key="13">
    <source>
        <dbReference type="Proteomes" id="UP000606974"/>
    </source>
</evidence>
<dbReference type="GO" id="GO:0043625">
    <property type="term" value="C:delta DNA polymerase complex"/>
    <property type="evidence" value="ECO:0007669"/>
    <property type="project" value="TreeGrafter"/>
</dbReference>
<evidence type="ECO:0000256" key="2">
    <source>
        <dbReference type="ARBA" id="ARBA00006035"/>
    </source>
</evidence>
<evidence type="ECO:0000256" key="7">
    <source>
        <dbReference type="ARBA" id="ARBA00022932"/>
    </source>
</evidence>
<dbReference type="CDD" id="cd07387">
    <property type="entry name" value="MPP_PolD2_C"/>
    <property type="match status" value="1"/>
</dbReference>
<evidence type="ECO:0000256" key="9">
    <source>
        <dbReference type="ARBA" id="ARBA00049244"/>
    </source>
</evidence>
<keyword evidence="13" id="KW-1185">Reference proteome</keyword>
<dbReference type="OrthoDB" id="3763at2759"/>
<dbReference type="EMBL" id="JAACFV010000038">
    <property type="protein sequence ID" value="KAF7509656.1"/>
    <property type="molecule type" value="Genomic_DNA"/>
</dbReference>
<dbReference type="Pfam" id="PF18018">
    <property type="entry name" value="DNA_pol_D_N"/>
    <property type="match status" value="1"/>
</dbReference>
<dbReference type="Proteomes" id="UP000606974">
    <property type="component" value="Unassembled WGS sequence"/>
</dbReference>
<name>A0A8H7AMA1_9EURO</name>
<comment type="caution">
    <text evidence="12">The sequence shown here is derived from an EMBL/GenBank/DDBJ whole genome shotgun (WGS) entry which is preliminary data.</text>
</comment>
<comment type="similarity">
    <text evidence="2">Belongs to the DNA polymerase delta/II small subunit family.</text>
</comment>
<dbReference type="InterPro" id="IPR040663">
    <property type="entry name" value="DNA_pol_D_N"/>
</dbReference>
<comment type="subcellular location">
    <subcellularLocation>
        <location evidence="1">Nucleus</location>
    </subcellularLocation>
</comment>
<protein>
    <recommendedName>
        <fullName evidence="3">DNA-directed DNA polymerase</fullName>
        <ecNumber evidence="3">2.7.7.7</ecNumber>
    </recommendedName>
</protein>
<dbReference type="FunFam" id="2.40.50.430:FF:000002">
    <property type="entry name" value="DNA polymerase delta subunit"/>
    <property type="match status" value="1"/>
</dbReference>
<dbReference type="PANTHER" id="PTHR10416">
    <property type="entry name" value="DNA POLYMERASE DELTA SUBUNIT 2"/>
    <property type="match status" value="1"/>
</dbReference>
<dbReference type="PANTHER" id="PTHR10416:SF0">
    <property type="entry name" value="DNA POLYMERASE DELTA SUBUNIT 2"/>
    <property type="match status" value="1"/>
</dbReference>
<dbReference type="AlphaFoldDB" id="A0A8H7AMA1"/>
<keyword evidence="8" id="KW-0539">Nucleus</keyword>
<dbReference type="FunFam" id="3.60.21.50:FF:000006">
    <property type="entry name" value="DNA polymerase delta subunit 2, putative"/>
    <property type="match status" value="1"/>
</dbReference>
<accession>A0A8H7AMA1</accession>
<dbReference type="EC" id="2.7.7.7" evidence="3"/>
<dbReference type="GO" id="GO:0003677">
    <property type="term" value="F:DNA binding"/>
    <property type="evidence" value="ECO:0007669"/>
    <property type="project" value="InterPro"/>
</dbReference>
<dbReference type="Pfam" id="PF04042">
    <property type="entry name" value="DNA_pol_E_B"/>
    <property type="match status" value="1"/>
</dbReference>
<dbReference type="Gene3D" id="3.60.21.50">
    <property type="match status" value="1"/>
</dbReference>
<evidence type="ECO:0000256" key="4">
    <source>
        <dbReference type="ARBA" id="ARBA00022679"/>
    </source>
</evidence>
<evidence type="ECO:0000313" key="12">
    <source>
        <dbReference type="EMBL" id="KAF7509656.1"/>
    </source>
</evidence>
<evidence type="ECO:0000256" key="1">
    <source>
        <dbReference type="ARBA" id="ARBA00004123"/>
    </source>
</evidence>
<dbReference type="Gene3D" id="2.40.50.430">
    <property type="match status" value="1"/>
</dbReference>
<evidence type="ECO:0000259" key="10">
    <source>
        <dbReference type="Pfam" id="PF04042"/>
    </source>
</evidence>
<feature type="domain" description="DNA polymerase alpha/delta/epsilon subunit B" evidence="10">
    <location>
        <begin position="219"/>
        <end position="464"/>
    </location>
</feature>
<sequence>MAEVGELLTKWNEDKKYQMLERLPSTYNPMYSFVLPKGENKHYVQQFSDIYFLRLAKLKPAVEAAAADAWEDFEIAGEHAQRVERVLDVRQGQLCWVAGTIYMDLPLKPNILDELSKDHWVAGPPPRRSYYSTAEDIQVMLEDESGRLRLTGAMLRTNLLVTGVIVAVLGTENADGEFEVLDLHVADLPRQPQRWERDQGQSALQGKMEVDHESQPKKIVLVSGLGISGTEADTVSLSLLSEYLLGESLGLEDQLPASTLCRLIIAGNSISSDVIIAPPPDAMDTGTRKATQKKYGYDSTAYNPTPTAHLDQFLSELLPSIPITIMPGEHDPANASMPQQPIHQAMFPHSRAYASQHLNHEEDPEPGWLDSVTNPWDGDVEGWRLMGNSGQPVDDILKYIDHGGPDGTGADGRLEVMESMLRWRCGAPTAPDTLWCYPFQEKDQFVIEQCPHVYFIGNQPRFDTAVVEGPVGQQVRIVAIPKFHETGQIVLLDSETLEVELVKIDVYDELDTEGT</sequence>
<dbReference type="InterPro" id="IPR041863">
    <property type="entry name" value="PolD2_C"/>
</dbReference>
<keyword evidence="5" id="KW-0548">Nucleotidyltransferase</keyword>
<dbReference type="InterPro" id="IPR024826">
    <property type="entry name" value="DNA_pol_delta/II_ssu"/>
</dbReference>
<reference evidence="12" key="1">
    <citation type="submission" date="2020-02" db="EMBL/GenBank/DDBJ databases">
        <authorList>
            <person name="Palmer J.M."/>
        </authorList>
    </citation>
    <scope>NUCLEOTIDE SEQUENCE</scope>
    <source>
        <strain evidence="12">EPUS1.4</strain>
        <tissue evidence="12">Thallus</tissue>
    </source>
</reference>
<dbReference type="GO" id="GO:0006273">
    <property type="term" value="P:lagging strand elongation"/>
    <property type="evidence" value="ECO:0007669"/>
    <property type="project" value="UniProtKB-ARBA"/>
</dbReference>
<organism evidence="12 13">
    <name type="scientific">Endocarpon pusillum</name>
    <dbReference type="NCBI Taxonomy" id="364733"/>
    <lineage>
        <taxon>Eukaryota</taxon>
        <taxon>Fungi</taxon>
        <taxon>Dikarya</taxon>
        <taxon>Ascomycota</taxon>
        <taxon>Pezizomycotina</taxon>
        <taxon>Eurotiomycetes</taxon>
        <taxon>Chaetothyriomycetidae</taxon>
        <taxon>Verrucariales</taxon>
        <taxon>Verrucariaceae</taxon>
        <taxon>Endocarpon</taxon>
    </lineage>
</organism>
<dbReference type="GO" id="GO:0003887">
    <property type="term" value="F:DNA-directed DNA polymerase activity"/>
    <property type="evidence" value="ECO:0007669"/>
    <property type="project" value="UniProtKB-KW"/>
</dbReference>
<gene>
    <name evidence="12" type="ORF">GJ744_007527</name>
</gene>
<keyword evidence="4" id="KW-0808">Transferase</keyword>
<dbReference type="InterPro" id="IPR007185">
    <property type="entry name" value="DNA_pol_a/d/e_bsu"/>
</dbReference>
<keyword evidence="7" id="KW-0239">DNA-directed DNA polymerase</keyword>
<feature type="domain" description="DNA polymerase delta subunit OB-fold" evidence="11">
    <location>
        <begin position="46"/>
        <end position="182"/>
    </location>
</feature>
<comment type="catalytic activity">
    <reaction evidence="9">
        <text>DNA(n) + a 2'-deoxyribonucleoside 5'-triphosphate = DNA(n+1) + diphosphate</text>
        <dbReference type="Rhea" id="RHEA:22508"/>
        <dbReference type="Rhea" id="RHEA-COMP:17339"/>
        <dbReference type="Rhea" id="RHEA-COMP:17340"/>
        <dbReference type="ChEBI" id="CHEBI:33019"/>
        <dbReference type="ChEBI" id="CHEBI:61560"/>
        <dbReference type="ChEBI" id="CHEBI:173112"/>
        <dbReference type="EC" id="2.7.7.7"/>
    </reaction>
</comment>
<dbReference type="GO" id="GO:0006281">
    <property type="term" value="P:DNA repair"/>
    <property type="evidence" value="ECO:0007669"/>
    <property type="project" value="UniProtKB-ARBA"/>
</dbReference>
<evidence type="ECO:0000259" key="11">
    <source>
        <dbReference type="Pfam" id="PF18018"/>
    </source>
</evidence>
<proteinExistence type="inferred from homology"/>
<evidence type="ECO:0000256" key="3">
    <source>
        <dbReference type="ARBA" id="ARBA00012417"/>
    </source>
</evidence>
<evidence type="ECO:0000256" key="6">
    <source>
        <dbReference type="ARBA" id="ARBA00022705"/>
    </source>
</evidence>
<evidence type="ECO:0000256" key="5">
    <source>
        <dbReference type="ARBA" id="ARBA00022695"/>
    </source>
</evidence>
<evidence type="ECO:0000256" key="8">
    <source>
        <dbReference type="ARBA" id="ARBA00023242"/>
    </source>
</evidence>